<organism evidence="7 8">
    <name type="scientific">Dongia sedimenti</name>
    <dbReference type="NCBI Taxonomy" id="3064282"/>
    <lineage>
        <taxon>Bacteria</taxon>
        <taxon>Pseudomonadati</taxon>
        <taxon>Pseudomonadota</taxon>
        <taxon>Alphaproteobacteria</taxon>
        <taxon>Rhodospirillales</taxon>
        <taxon>Dongiaceae</taxon>
        <taxon>Dongia</taxon>
    </lineage>
</organism>
<sequence>MRAENLKTKFTDDILRFVGERIERSRQKQVEDFIRAFYANVAHDDIAGSVPEDLFSAALSAFNFAQKRMPGVPKVRVFNPEVEEHGWRSPHTIVDIVNDDMPFLVDSVTAELNRQDMAVHLVIHPIMRVERDAAGKLLSLGKPEAPAESIMQLRVAQAASGARMEEIKSRIESVLADVRAAVVDWQAMLAELMHAIDDVATMPVGGDKTESDEALAFLKWVADNHFTFLGYREYSVSGNGKDATYSITDGPTLGVLRDFNTKVFEGIRNRKDAPPEIRSFFTQPKPLLVTKASLRSTVHRDAPMDAIGIKRFDKKGKVVGERLFVGLFTSVAYSRSPWDIPLLRHKVAQVSKRAGFAKNSHDDKSLQHILETFPRDELFQATEDELYEIAIGILNLQERQRVALFIRRDPYERFISCFVYLPRDRMTTDIRLTIQEILARSFGGKVSTYYTHMDDGPLARLNVIVATTPGEIPAFNLKDIETQIADACRSWRDRMKEALVEIKGEAVGLGLLKRYQEAFPLGFQEQFGARAAVGDIERVEQALKATTPPINLYRPVEAAGNALHLKLYRASEKIALSNVLPSLENFGLRVISENAYAVEPAGIEEPVWIHDFAMVTADGVEIDVAELRDRFQEAYERIWTGELEDDGFNRLVLTAGLAWRDVTLIRAYCKYLRQASIAFSQAYMEQTLCGNPAITKAIVRLFHLRNDPAFTGDRVAGTAQINAEIEQALEGVSNLDDDRILRRYVNAVVNTLRTNFFQPPANGGVKEYVSFKLDSLKLDELPLPRPLVEVFVYAPRTEAVHLRGGKVARGGIRWSDRKEDFRTEVLGLMKAQMVKNAVIVPVGSKGGFVVKRPPAPGPNGVVDRETMQAEVIHCYQTLMRGLLDITDNLVAGAVVPPPQVVRHDGDDPYLVVAADKGTATFSDIANGVSRAYGFWLDDAFASGGSAGYDHKKMGITARGAWENVKRHFRELGLDIQTQAFSCVGVGDMSGDVFGNGMLCSPETRLIAAFNHMHIFIDPNPDPKTSFAERQRLFDLPRSAWSDYDAKLISAGGGIYERRAKSIKLSAEAQKALGLQKEQVTPNEVMRAILTAEVDLLFLGGIGTYVKATDETHLEVGDRANDAIRTNGNAVRAKVIGEGANLGFTQRGRIEAALDGRKLNTDALDNSAGVDTSDHEVNIKILLNEAVANGDLTMKQRDKLLASMTDDVARLVLRHNYLQSQALSVAENLSYTLLDQQNRFMRALERSNRLDRAIEFLPDDETMRERLAQRIGLTRPELAVLLAYSKTTLYDELLPSDLPDDPRLVQDLYDYFPPALKAEFRPQIDKHRLRREIIATLVTNSLVNRVGSTFVHVIREKTGQPANAVARAYAITRETFRFRELWSAIEALDNKVDAKVQTEMLIEINRLAEPATSWFLRNGTHPLDVSALLAEAQPGITALEAAMYELISEPDRTDMDQYRAALIEKNVPEDLAKRIANLPQLWSSLDIVRIASRAKIKVEQAAAVYYEIGLVFCLDWLRDGARKLIGDNHWDRLAVFAIIDDLYGHQRDLTAAVLKESKGKPAKEAIAAWRAARAVTVQRIDQLFADLRQVGKIELSMLAVANRALRSVME</sequence>
<dbReference type="InterPro" id="IPR036291">
    <property type="entry name" value="NAD(P)-bd_dom_sf"/>
</dbReference>
<dbReference type="InterPro" id="IPR024727">
    <property type="entry name" value="NAD_Glu_DH_N_ACT1"/>
</dbReference>
<feature type="domain" description="NAD-glutamate dehydrogenase N-terminal ACT1" evidence="4">
    <location>
        <begin position="33"/>
        <end position="170"/>
    </location>
</feature>
<dbReference type="PANTHER" id="PTHR43403:SF1">
    <property type="entry name" value="NAD-SPECIFIC GLUTAMATE DEHYDROGENASE"/>
    <property type="match status" value="1"/>
</dbReference>
<dbReference type="Pfam" id="PF21073">
    <property type="entry name" value="GDH_HM1"/>
    <property type="match status" value="1"/>
</dbReference>
<dbReference type="InterPro" id="IPR046346">
    <property type="entry name" value="Aminoacid_DH-like_N_sf"/>
</dbReference>
<dbReference type="InterPro" id="IPR049062">
    <property type="entry name" value="NAD_Glu_DH_ACT2"/>
</dbReference>
<dbReference type="Pfam" id="PF05088">
    <property type="entry name" value="Bac_GDH_CD"/>
    <property type="match status" value="1"/>
</dbReference>
<dbReference type="Pfam" id="PF21075">
    <property type="entry name" value="GDH_ACT1"/>
    <property type="match status" value="1"/>
</dbReference>
<evidence type="ECO:0000313" key="8">
    <source>
        <dbReference type="Proteomes" id="UP001230156"/>
    </source>
</evidence>
<dbReference type="Pfam" id="PF21078">
    <property type="entry name" value="GDH_HM3"/>
    <property type="match status" value="1"/>
</dbReference>
<proteinExistence type="predicted"/>
<evidence type="ECO:0000256" key="1">
    <source>
        <dbReference type="ARBA" id="ARBA00023002"/>
    </source>
</evidence>
<dbReference type="SUPFAM" id="SSF53223">
    <property type="entry name" value="Aminoacid dehydrogenase-like, N-terminal domain"/>
    <property type="match status" value="1"/>
</dbReference>
<feature type="domain" description="NAD-glutamate dehydrogenase catalytic" evidence="2">
    <location>
        <begin position="724"/>
        <end position="1224"/>
    </location>
</feature>
<feature type="domain" description="NAD-specific glutamate dehydrogenase C-terminal" evidence="3">
    <location>
        <begin position="1271"/>
        <end position="1605"/>
    </location>
</feature>
<feature type="domain" description="NAD-glutamate dehydrogenase ACT3" evidence="6">
    <location>
        <begin position="550"/>
        <end position="626"/>
    </location>
</feature>
<keyword evidence="1" id="KW-0560">Oxidoreductase</keyword>
<dbReference type="RefSeq" id="WP_379956327.1">
    <property type="nucleotide sequence ID" value="NZ_JAUYVI010000004.1"/>
</dbReference>
<name>A0ABU0YPC2_9PROT</name>
<dbReference type="SUPFAM" id="SSF51735">
    <property type="entry name" value="NAD(P)-binding Rossmann-fold domains"/>
    <property type="match status" value="1"/>
</dbReference>
<dbReference type="Gene3D" id="3.40.50.720">
    <property type="entry name" value="NAD(P)-binding Rossmann-like Domain"/>
    <property type="match status" value="1"/>
</dbReference>
<evidence type="ECO:0000259" key="4">
    <source>
        <dbReference type="Pfam" id="PF21075"/>
    </source>
</evidence>
<dbReference type="InterPro" id="IPR049059">
    <property type="entry name" value="NAD_Glu_DH_HM1"/>
</dbReference>
<dbReference type="Proteomes" id="UP001230156">
    <property type="component" value="Unassembled WGS sequence"/>
</dbReference>
<feature type="domain" description="NAD-glutamate dehydrogenase ACT2" evidence="5">
    <location>
        <begin position="404"/>
        <end position="491"/>
    </location>
</feature>
<dbReference type="PANTHER" id="PTHR43403">
    <property type="entry name" value="NAD-SPECIFIC GLUTAMATE DEHYDROGENASE"/>
    <property type="match status" value="1"/>
</dbReference>
<dbReference type="InterPro" id="IPR049058">
    <property type="entry name" value="NAD_Glu_DH_HM2"/>
</dbReference>
<evidence type="ECO:0000259" key="6">
    <source>
        <dbReference type="Pfam" id="PF21077"/>
    </source>
</evidence>
<evidence type="ECO:0000313" key="7">
    <source>
        <dbReference type="EMBL" id="MDQ7248846.1"/>
    </source>
</evidence>
<dbReference type="Pfam" id="PF21077">
    <property type="entry name" value="GDH_ACT3"/>
    <property type="match status" value="1"/>
</dbReference>
<reference evidence="8" key="1">
    <citation type="submission" date="2023-08" db="EMBL/GenBank/DDBJ databases">
        <title>Rhodospirillaceae gen. nov., a novel taxon isolated from the Yangtze River Yuezi River estuary sludge.</title>
        <authorList>
            <person name="Ruan L."/>
        </authorList>
    </citation>
    <scope>NUCLEOTIDE SEQUENCE [LARGE SCALE GENOMIC DNA]</scope>
    <source>
        <strain evidence="8">R-7</strain>
    </source>
</reference>
<dbReference type="Pfam" id="PF21074">
    <property type="entry name" value="GDH_C"/>
    <property type="match status" value="1"/>
</dbReference>
<gene>
    <name evidence="7" type="ORF">Q8A70_14270</name>
</gene>
<dbReference type="PIRSF" id="PIRSF036761">
    <property type="entry name" value="GDH_Mll4104"/>
    <property type="match status" value="1"/>
</dbReference>
<evidence type="ECO:0000259" key="5">
    <source>
        <dbReference type="Pfam" id="PF21076"/>
    </source>
</evidence>
<dbReference type="Pfam" id="PF21079">
    <property type="entry name" value="GDH_HM2"/>
    <property type="match status" value="1"/>
</dbReference>
<dbReference type="InterPro" id="IPR007780">
    <property type="entry name" value="NAD_Glu_DH_bac"/>
</dbReference>
<keyword evidence="8" id="KW-1185">Reference proteome</keyword>
<evidence type="ECO:0000259" key="3">
    <source>
        <dbReference type="Pfam" id="PF21074"/>
    </source>
</evidence>
<evidence type="ECO:0000259" key="2">
    <source>
        <dbReference type="Pfam" id="PF05088"/>
    </source>
</evidence>
<dbReference type="InterPro" id="IPR049056">
    <property type="entry name" value="NAD_Glu_DH_HM3"/>
</dbReference>
<dbReference type="Pfam" id="PF21076">
    <property type="entry name" value="GDH_ACT2"/>
    <property type="match status" value="1"/>
</dbReference>
<dbReference type="InterPro" id="IPR049064">
    <property type="entry name" value="NAD_Glu_DH_ACT3"/>
</dbReference>
<accession>A0ABU0YPC2</accession>
<comment type="caution">
    <text evidence="7">The sequence shown here is derived from an EMBL/GenBank/DDBJ whole genome shotgun (WGS) entry which is preliminary data.</text>
</comment>
<protein>
    <submittedName>
        <fullName evidence="7">NAD-glutamate dehydrogenase</fullName>
    </submittedName>
</protein>
<dbReference type="InterPro" id="IPR028971">
    <property type="entry name" value="NAD-GDH_cat"/>
</dbReference>
<dbReference type="EMBL" id="JAUYVI010000004">
    <property type="protein sequence ID" value="MDQ7248846.1"/>
    <property type="molecule type" value="Genomic_DNA"/>
</dbReference>
<dbReference type="InterPro" id="IPR048381">
    <property type="entry name" value="GDH_C"/>
</dbReference>